<name>A0A2U9BML4_SCOMX</name>
<protein>
    <submittedName>
        <fullName evidence="1">Putative storkhead-box protein 2</fullName>
    </submittedName>
</protein>
<evidence type="ECO:0000313" key="2">
    <source>
        <dbReference type="Proteomes" id="UP000246464"/>
    </source>
</evidence>
<dbReference type="GO" id="GO:0000977">
    <property type="term" value="F:RNA polymerase II transcription regulatory region sequence-specific DNA binding"/>
    <property type="evidence" value="ECO:0007669"/>
    <property type="project" value="TreeGrafter"/>
</dbReference>
<gene>
    <name evidence="1" type="ORF">SMAX5B_011522</name>
</gene>
<dbReference type="EMBL" id="CP026250">
    <property type="protein sequence ID" value="AWP05335.1"/>
    <property type="molecule type" value="Genomic_DNA"/>
</dbReference>
<sequence>MDNKLLRIAPHSLALVLSQVGAGAGEGDAALPLDPQHRAAPSGYEVFASFKAVNSRHFWNAPLTRAVSAVLFLGWMDERVLLIQGAEAHLQVLRTGWTRRTLRPPQGFDIKEWANQFE</sequence>
<evidence type="ECO:0000313" key="1">
    <source>
        <dbReference type="EMBL" id="AWP05335.1"/>
    </source>
</evidence>
<dbReference type="GO" id="GO:0006357">
    <property type="term" value="P:regulation of transcription by RNA polymerase II"/>
    <property type="evidence" value="ECO:0007669"/>
    <property type="project" value="InterPro"/>
</dbReference>
<dbReference type="PANTHER" id="PTHR22437:SF2">
    <property type="entry name" value="STORKHEAD-BOX PROTEIN 2"/>
    <property type="match status" value="1"/>
</dbReference>
<accession>A0A2U9BML4</accession>
<dbReference type="GO" id="GO:0005634">
    <property type="term" value="C:nucleus"/>
    <property type="evidence" value="ECO:0007669"/>
    <property type="project" value="TreeGrafter"/>
</dbReference>
<dbReference type="Proteomes" id="UP000246464">
    <property type="component" value="Chromosome 8"/>
</dbReference>
<proteinExistence type="predicted"/>
<organism evidence="1 2">
    <name type="scientific">Scophthalmus maximus</name>
    <name type="common">Turbot</name>
    <name type="synonym">Psetta maxima</name>
    <dbReference type="NCBI Taxonomy" id="52904"/>
    <lineage>
        <taxon>Eukaryota</taxon>
        <taxon>Metazoa</taxon>
        <taxon>Chordata</taxon>
        <taxon>Craniata</taxon>
        <taxon>Vertebrata</taxon>
        <taxon>Euteleostomi</taxon>
        <taxon>Actinopterygii</taxon>
        <taxon>Neopterygii</taxon>
        <taxon>Teleostei</taxon>
        <taxon>Neoteleostei</taxon>
        <taxon>Acanthomorphata</taxon>
        <taxon>Carangaria</taxon>
        <taxon>Pleuronectiformes</taxon>
        <taxon>Pleuronectoidei</taxon>
        <taxon>Scophthalmidae</taxon>
        <taxon>Scophthalmus</taxon>
    </lineage>
</organism>
<dbReference type="InterPro" id="IPR040126">
    <property type="entry name" value="STOX1/2"/>
</dbReference>
<dbReference type="GO" id="GO:0005737">
    <property type="term" value="C:cytoplasm"/>
    <property type="evidence" value="ECO:0007669"/>
    <property type="project" value="TreeGrafter"/>
</dbReference>
<dbReference type="PANTHER" id="PTHR22437">
    <property type="entry name" value="WINGED HELIX DOMAIN-CONTAINING PROTEIN"/>
    <property type="match status" value="1"/>
</dbReference>
<dbReference type="AlphaFoldDB" id="A0A2U9BML4"/>
<keyword evidence="2" id="KW-1185">Reference proteome</keyword>
<reference evidence="1 2" key="1">
    <citation type="submission" date="2017-12" db="EMBL/GenBank/DDBJ databases">
        <title>Integrating genomic resources of turbot (Scophthalmus maximus) in depth evaluation of genetic and physical mapping variation across individuals.</title>
        <authorList>
            <person name="Martinez P."/>
        </authorList>
    </citation>
    <scope>NUCLEOTIDE SEQUENCE [LARGE SCALE GENOMIC DNA]</scope>
</reference>